<dbReference type="InterPro" id="IPR025885">
    <property type="entry name" value="PapC_N"/>
</dbReference>
<keyword evidence="4" id="KW-1134">Transmembrane beta strand</keyword>
<evidence type="ECO:0000256" key="2">
    <source>
        <dbReference type="ARBA" id="ARBA00008064"/>
    </source>
</evidence>
<dbReference type="Proteomes" id="UP000053226">
    <property type="component" value="Unassembled WGS sequence"/>
</dbReference>
<dbReference type="SUPFAM" id="SSF141729">
    <property type="entry name" value="FimD N-terminal domain-like"/>
    <property type="match status" value="1"/>
</dbReference>
<dbReference type="Gene3D" id="2.60.40.2070">
    <property type="match status" value="1"/>
</dbReference>
<keyword evidence="6" id="KW-0732">Signal</keyword>
<evidence type="ECO:0000313" key="12">
    <source>
        <dbReference type="EMBL" id="KPD02094.1"/>
    </source>
</evidence>
<keyword evidence="5 9" id="KW-0812">Transmembrane</keyword>
<dbReference type="GO" id="GO:0009297">
    <property type="term" value="P:pilus assembly"/>
    <property type="evidence" value="ECO:0007669"/>
    <property type="project" value="InterPro"/>
</dbReference>
<evidence type="ECO:0000256" key="9">
    <source>
        <dbReference type="RuleBase" id="RU003884"/>
    </source>
</evidence>
<name>A0A0N0ZA15_9GAMM</name>
<organism evidence="12 13">
    <name type="scientific">Moellerella wisconsensis ATCC 35017</name>
    <dbReference type="NCBI Taxonomy" id="1354267"/>
    <lineage>
        <taxon>Bacteria</taxon>
        <taxon>Pseudomonadati</taxon>
        <taxon>Pseudomonadota</taxon>
        <taxon>Gammaproteobacteria</taxon>
        <taxon>Enterobacterales</taxon>
        <taxon>Morganellaceae</taxon>
        <taxon>Moellerella</taxon>
    </lineage>
</organism>
<gene>
    <name evidence="12" type="ORF">M992_2638</name>
</gene>
<keyword evidence="7 9" id="KW-0472">Membrane</keyword>
<sequence>MWCFLGINNQSFGGEDNDYYFDPSLIKGNSLSNSELQQFDYKQKIPPGDYKVELYVNNTFITQVTIIFKYNLLDKIQPCLQPNQIYLLGFKKSPINIKNENKCYFLSDIDSDIISSFNYSQLKLNLTIPQAKLKSKNTTIIQAESLDSGETMLFANYNINQYHVNYSDNIKDINSTYLDVKGGFNLGLWNYRQDSHYSYSNSSGGQWKTTRRYIQRAIYNISSQLLIGEGFTSGQLLPGMGFKGIQLSSDDRMLPNNIRGYAPLIQGIANSNAEVKVWQGSNIIYTTTVPAGPFTIDDLYSTNYAGDLRVEVIESNGTKSSFIVPFSAVPESVRPGYTKYAVTAGKTRFIGDNNLFSEFVIQHGLTNSITLNIANQLAKGYQAVTMGGVYTAYFGALSFNTTFSHAELPKNSEETGWKFHASYSKTFQPTDTSVTLSSYHYSTSGFRSLSDTLNARYLSDNNVSNWQDKILRQRSRFDIVLNQNLKDYGNVGLSASRENYHNSNGTNDQLQFTWSKILSNGISSSVSIAKMSNSLASSWYYDGQNADKGKSQLYISLGLSIPLGNNYNSPNLSFSTLHYDGENNYQTSLSGLIGSDNQPISYGLSYSSENQISQGTLSGSFQTQLPYTNIRATTSKNKDYWQVSGGIQGGVVAHRGGITLGPYLGDTFALIDAPDAKGARVANRNDVVVDRFGYAIVPSLVPYQYNTLLLGTENVDSRVEINTPDKRVAPYSGAMVRVKYKTSYGRPVLVTLLRKDKDSIPMGSQAFDEDNKIIGMVGQGNQFYFRANKEKGTLNIFWGESLNQQCTIDYELPKDNDQPLIQLMQVCN</sequence>
<dbReference type="GO" id="GO:0009279">
    <property type="term" value="C:cell outer membrane"/>
    <property type="evidence" value="ECO:0007669"/>
    <property type="project" value="UniProtKB-SubCell"/>
</dbReference>
<dbReference type="InterPro" id="IPR042186">
    <property type="entry name" value="FimD_plug_dom"/>
</dbReference>
<comment type="caution">
    <text evidence="12">The sequence shown here is derived from an EMBL/GenBank/DDBJ whole genome shotgun (WGS) entry which is preliminary data.</text>
</comment>
<evidence type="ECO:0000256" key="4">
    <source>
        <dbReference type="ARBA" id="ARBA00022452"/>
    </source>
</evidence>
<comment type="subcellular location">
    <subcellularLocation>
        <location evidence="1 9">Cell outer membrane</location>
        <topology evidence="1 9">Multi-pass membrane protein</topology>
    </subcellularLocation>
</comment>
<protein>
    <submittedName>
        <fullName evidence="12">Fimbrial usher protein</fullName>
    </submittedName>
</protein>
<dbReference type="Gene3D" id="2.60.40.3110">
    <property type="match status" value="1"/>
</dbReference>
<keyword evidence="9" id="KW-1029">Fimbrium biogenesis</keyword>
<dbReference type="Gene3D" id="3.10.20.410">
    <property type="match status" value="1"/>
</dbReference>
<keyword evidence="3 9" id="KW-0813">Transport</keyword>
<evidence type="ECO:0000259" key="11">
    <source>
        <dbReference type="Pfam" id="PF13954"/>
    </source>
</evidence>
<dbReference type="InterPro" id="IPR018030">
    <property type="entry name" value="Fimbrial_membr_usher_CS"/>
</dbReference>
<evidence type="ECO:0000256" key="3">
    <source>
        <dbReference type="ARBA" id="ARBA00022448"/>
    </source>
</evidence>
<dbReference type="Pfam" id="PF13954">
    <property type="entry name" value="PapC_N"/>
    <property type="match status" value="1"/>
</dbReference>
<evidence type="ECO:0000256" key="5">
    <source>
        <dbReference type="ARBA" id="ARBA00022692"/>
    </source>
</evidence>
<evidence type="ECO:0000256" key="7">
    <source>
        <dbReference type="ARBA" id="ARBA00023136"/>
    </source>
</evidence>
<keyword evidence="8 9" id="KW-0998">Cell outer membrane</keyword>
<dbReference type="EMBL" id="LGAA01000026">
    <property type="protein sequence ID" value="KPD02094.1"/>
    <property type="molecule type" value="Genomic_DNA"/>
</dbReference>
<dbReference type="GO" id="GO:0015473">
    <property type="term" value="F:fimbrial usher porin activity"/>
    <property type="evidence" value="ECO:0007669"/>
    <property type="project" value="InterPro"/>
</dbReference>
<reference evidence="12 13" key="1">
    <citation type="submission" date="2015-07" db="EMBL/GenBank/DDBJ databases">
        <title>ATOL: Assembling a taxonomically balanced genome-scale reconstruction of the evolutionary history of the Enterobacteriaceae.</title>
        <authorList>
            <person name="Plunkett G.III."/>
            <person name="Neeno-Eckwall E.C."/>
            <person name="Glasner J.D."/>
            <person name="Perna N.T."/>
        </authorList>
    </citation>
    <scope>NUCLEOTIDE SEQUENCE [LARGE SCALE GENOMIC DNA]</scope>
    <source>
        <strain evidence="12 13">ATCC 35017</strain>
    </source>
</reference>
<dbReference type="PROSITE" id="PS01151">
    <property type="entry name" value="FIMBRIAL_USHER"/>
    <property type="match status" value="1"/>
</dbReference>
<evidence type="ECO:0000256" key="1">
    <source>
        <dbReference type="ARBA" id="ARBA00004571"/>
    </source>
</evidence>
<evidence type="ECO:0000313" key="13">
    <source>
        <dbReference type="Proteomes" id="UP000053226"/>
    </source>
</evidence>
<comment type="similarity">
    <text evidence="2 9">Belongs to the fimbrial export usher family.</text>
</comment>
<feature type="domain" description="PapC N-terminal" evidence="11">
    <location>
        <begin position="20"/>
        <end position="160"/>
    </location>
</feature>
<dbReference type="InterPro" id="IPR025949">
    <property type="entry name" value="PapC-like_C"/>
</dbReference>
<keyword evidence="13" id="KW-1185">Reference proteome</keyword>
<dbReference type="InterPro" id="IPR000015">
    <property type="entry name" value="Fimb_usher"/>
</dbReference>
<dbReference type="Pfam" id="PF00577">
    <property type="entry name" value="Usher"/>
    <property type="match status" value="1"/>
</dbReference>
<dbReference type="Gene3D" id="2.60.40.2610">
    <property type="entry name" value="Outer membrane usher protein FimD, plug domain"/>
    <property type="match status" value="1"/>
</dbReference>
<evidence type="ECO:0000259" key="10">
    <source>
        <dbReference type="Pfam" id="PF13953"/>
    </source>
</evidence>
<evidence type="ECO:0000256" key="6">
    <source>
        <dbReference type="ARBA" id="ARBA00022729"/>
    </source>
</evidence>
<dbReference type="FunFam" id="2.60.40.2610:FF:000001">
    <property type="entry name" value="Outer membrane fimbrial usher protein"/>
    <property type="match status" value="1"/>
</dbReference>
<accession>A0A0N0ZA15</accession>
<dbReference type="InterPro" id="IPR037224">
    <property type="entry name" value="PapC_N_sf"/>
</dbReference>
<dbReference type="PANTHER" id="PTHR30451:SF20">
    <property type="entry name" value="FIMBRIAE USHER"/>
    <property type="match status" value="1"/>
</dbReference>
<feature type="domain" description="PapC-like C-terminal" evidence="10">
    <location>
        <begin position="749"/>
        <end position="814"/>
    </location>
</feature>
<proteinExistence type="inferred from homology"/>
<dbReference type="Pfam" id="PF13953">
    <property type="entry name" value="PapC_C"/>
    <property type="match status" value="1"/>
</dbReference>
<evidence type="ECO:0000256" key="8">
    <source>
        <dbReference type="ARBA" id="ARBA00023237"/>
    </source>
</evidence>
<dbReference type="PANTHER" id="PTHR30451">
    <property type="entry name" value="OUTER MEMBRANE USHER PROTEIN"/>
    <property type="match status" value="1"/>
</dbReference>
<dbReference type="AlphaFoldDB" id="A0A0N0ZA15"/>
<dbReference type="InterPro" id="IPR043142">
    <property type="entry name" value="PapC-like_C_sf"/>
</dbReference>